<dbReference type="PANTHER" id="PTHR45818">
    <property type="entry name" value="PROTEIN VAV"/>
    <property type="match status" value="1"/>
</dbReference>
<evidence type="ECO:0000313" key="2">
    <source>
        <dbReference type="EMBL" id="KAG0724414.1"/>
    </source>
</evidence>
<dbReference type="PANTHER" id="PTHR45818:SF3">
    <property type="entry name" value="PROTEIN VAV"/>
    <property type="match status" value="1"/>
</dbReference>
<dbReference type="EMBL" id="JACEEZ010006965">
    <property type="protein sequence ID" value="KAG0724414.1"/>
    <property type="molecule type" value="Genomic_DNA"/>
</dbReference>
<evidence type="ECO:0000313" key="3">
    <source>
        <dbReference type="Proteomes" id="UP000770661"/>
    </source>
</evidence>
<keyword evidence="3" id="KW-1185">Reference proteome</keyword>
<dbReference type="SUPFAM" id="SSF48065">
    <property type="entry name" value="DBL homology domain (DH-domain)"/>
    <property type="match status" value="1"/>
</dbReference>
<gene>
    <name evidence="2" type="primary">SOS2_1</name>
    <name evidence="2" type="ORF">GWK47_040622</name>
</gene>
<protein>
    <submittedName>
        <fullName evidence="2">Protein son of sevenless</fullName>
    </submittedName>
</protein>
<comment type="caution">
    <text evidence="2">The sequence shown here is derived from an EMBL/GenBank/DDBJ whole genome shotgun (WGS) entry which is preliminary data.</text>
</comment>
<sequence>MCADKVLMDMFQQDEYGETSGQPEDPNVDISITFDELVKDLIQEKKTYMRELNMIIKVFRDKLQQIPSLQESSNRELEIIFSNITEISDFSVNLLGSLEDTMEVTEENESPAIGICFEEQAEEAEFDVYAKYASEVLRPEGAETLSEVVSRPDVSNALTSAGHGFKEAVKYYLPKLLLVPVYHVFTYFKDIEMLLSNTESEEGRESLEQVKGLLCPLQSQLDRNIQNSPYAPYLKRKLT</sequence>
<dbReference type="AlphaFoldDB" id="A0A8J5CX92"/>
<dbReference type="SMART" id="SM00325">
    <property type="entry name" value="RhoGEF"/>
    <property type="match status" value="1"/>
</dbReference>
<organism evidence="2 3">
    <name type="scientific">Chionoecetes opilio</name>
    <name type="common">Atlantic snow crab</name>
    <name type="synonym">Cancer opilio</name>
    <dbReference type="NCBI Taxonomy" id="41210"/>
    <lineage>
        <taxon>Eukaryota</taxon>
        <taxon>Metazoa</taxon>
        <taxon>Ecdysozoa</taxon>
        <taxon>Arthropoda</taxon>
        <taxon>Crustacea</taxon>
        <taxon>Multicrustacea</taxon>
        <taxon>Malacostraca</taxon>
        <taxon>Eumalacostraca</taxon>
        <taxon>Eucarida</taxon>
        <taxon>Decapoda</taxon>
        <taxon>Pleocyemata</taxon>
        <taxon>Brachyura</taxon>
        <taxon>Eubrachyura</taxon>
        <taxon>Majoidea</taxon>
        <taxon>Majidae</taxon>
        <taxon>Chionoecetes</taxon>
    </lineage>
</organism>
<dbReference type="InterPro" id="IPR035899">
    <property type="entry name" value="DBL_dom_sf"/>
</dbReference>
<feature type="domain" description="DH" evidence="1">
    <location>
        <begin position="33"/>
        <end position="224"/>
    </location>
</feature>
<reference evidence="2" key="1">
    <citation type="submission" date="2020-07" db="EMBL/GenBank/DDBJ databases">
        <title>The High-quality genome of the commercially important snow crab, Chionoecetes opilio.</title>
        <authorList>
            <person name="Jeong J.-H."/>
            <person name="Ryu S."/>
        </authorList>
    </citation>
    <scope>NUCLEOTIDE SEQUENCE</scope>
    <source>
        <strain evidence="2">MADBK_172401_WGS</strain>
        <tissue evidence="2">Digestive gland</tissue>
    </source>
</reference>
<dbReference type="Gene3D" id="1.20.900.10">
    <property type="entry name" value="Dbl homology (DH) domain"/>
    <property type="match status" value="1"/>
</dbReference>
<dbReference type="Pfam" id="PF00621">
    <property type="entry name" value="RhoGEF"/>
    <property type="match status" value="1"/>
</dbReference>
<dbReference type="InterPro" id="IPR000219">
    <property type="entry name" value="DH_dom"/>
</dbReference>
<evidence type="ECO:0000259" key="1">
    <source>
        <dbReference type="PROSITE" id="PS50010"/>
    </source>
</evidence>
<dbReference type="Proteomes" id="UP000770661">
    <property type="component" value="Unassembled WGS sequence"/>
</dbReference>
<dbReference type="PROSITE" id="PS50010">
    <property type="entry name" value="DH_2"/>
    <property type="match status" value="1"/>
</dbReference>
<proteinExistence type="predicted"/>
<dbReference type="GO" id="GO:0005737">
    <property type="term" value="C:cytoplasm"/>
    <property type="evidence" value="ECO:0007669"/>
    <property type="project" value="TreeGrafter"/>
</dbReference>
<dbReference type="GO" id="GO:0005085">
    <property type="term" value="F:guanyl-nucleotide exchange factor activity"/>
    <property type="evidence" value="ECO:0007669"/>
    <property type="project" value="InterPro"/>
</dbReference>
<name>A0A8J5CX92_CHIOP</name>
<dbReference type="GO" id="GO:0016477">
    <property type="term" value="P:cell migration"/>
    <property type="evidence" value="ECO:0007669"/>
    <property type="project" value="TreeGrafter"/>
</dbReference>
<accession>A0A8J5CX92</accession>
<dbReference type="OrthoDB" id="546434at2759"/>